<dbReference type="EMBL" id="AEJC01000067">
    <property type="protein sequence ID" value="EKX68565.1"/>
    <property type="molecule type" value="Genomic_DNA"/>
</dbReference>
<feature type="region of interest" description="Disordered" evidence="1">
    <location>
        <begin position="1"/>
        <end position="36"/>
    </location>
</feature>
<comment type="caution">
    <text evidence="2">The sequence shown here is derived from an EMBL/GenBank/DDBJ whole genome shotgun (WGS) entry which is preliminary data.</text>
</comment>
<evidence type="ECO:0000256" key="1">
    <source>
        <dbReference type="SAM" id="MobiDB-lite"/>
    </source>
</evidence>
<evidence type="ECO:0000313" key="3">
    <source>
        <dbReference type="Proteomes" id="UP000010411"/>
    </source>
</evidence>
<dbReference type="AlphaFoldDB" id="L1L786"/>
<dbReference type="PATRIC" id="fig|698759.3.peg.884"/>
<name>L1L786_9ACTN</name>
<evidence type="ECO:0000313" key="2">
    <source>
        <dbReference type="EMBL" id="EKX68565.1"/>
    </source>
</evidence>
<keyword evidence="3" id="KW-1185">Reference proteome</keyword>
<dbReference type="Proteomes" id="UP000010411">
    <property type="component" value="Unassembled WGS sequence"/>
</dbReference>
<reference evidence="2 3" key="1">
    <citation type="submission" date="2012-11" db="EMBL/GenBank/DDBJ databases">
        <authorList>
            <person name="Huguet-Tapia J.C."/>
            <person name="Durkin A.S."/>
            <person name="Pettis G.S."/>
            <person name="Badger J.H."/>
        </authorList>
    </citation>
    <scope>NUCLEOTIDE SEQUENCE [LARGE SCALE GENOMIC DNA]</scope>
    <source>
        <strain evidence="2 3">91-03</strain>
    </source>
</reference>
<sequence>MSLRVVLGGGEHAAEPGHGGGGLRQTARGPLYRGGPVDPAELIADRHQRGAVDGFHPAPSSRAVTWSGSSTGRWRRFSTVACSAPSLRAARSGERLGLDHRVDGYAVPGRGVMTRGTS</sequence>
<accession>L1L786</accession>
<feature type="compositionally biased region" description="Gly residues" evidence="1">
    <location>
        <begin position="7"/>
        <end position="23"/>
    </location>
</feature>
<organism evidence="2 3">
    <name type="scientific">Streptomyces ipomoeae 91-03</name>
    <dbReference type="NCBI Taxonomy" id="698759"/>
    <lineage>
        <taxon>Bacteria</taxon>
        <taxon>Bacillati</taxon>
        <taxon>Actinomycetota</taxon>
        <taxon>Actinomycetes</taxon>
        <taxon>Kitasatosporales</taxon>
        <taxon>Streptomycetaceae</taxon>
        <taxon>Streptomyces</taxon>
    </lineage>
</organism>
<proteinExistence type="predicted"/>
<protein>
    <submittedName>
        <fullName evidence="2">Uncharacterized protein</fullName>
    </submittedName>
</protein>
<gene>
    <name evidence="2" type="ORF">STRIP9103_01810</name>
</gene>